<evidence type="ECO:0000256" key="1">
    <source>
        <dbReference type="ARBA" id="ARBA00001933"/>
    </source>
</evidence>
<dbReference type="CDD" id="cd00609">
    <property type="entry name" value="AAT_like"/>
    <property type="match status" value="1"/>
</dbReference>
<dbReference type="InterPro" id="IPR015422">
    <property type="entry name" value="PyrdxlP-dep_Trfase_small"/>
</dbReference>
<evidence type="ECO:0000313" key="15">
    <source>
        <dbReference type="Proteomes" id="UP001055303"/>
    </source>
</evidence>
<dbReference type="Pfam" id="PF00155">
    <property type="entry name" value="Aminotran_1_2"/>
    <property type="match status" value="1"/>
</dbReference>
<protein>
    <recommendedName>
        <fullName evidence="9">Histidinol-phosphate aminotransferase</fullName>
        <ecNumber evidence="9">2.6.1.9</ecNumber>
    </recommendedName>
    <alternativeName>
        <fullName evidence="9">Imidazole acetol-phosphate transaminase</fullName>
    </alternativeName>
</protein>
<dbReference type="EMBL" id="CABFVH010000004">
    <property type="protein sequence ID" value="VUF11432.1"/>
    <property type="molecule type" value="Genomic_DNA"/>
</dbReference>
<dbReference type="PANTHER" id="PTHR43643">
    <property type="entry name" value="HISTIDINOL-PHOSPHATE AMINOTRANSFERASE 2"/>
    <property type="match status" value="1"/>
</dbReference>
<dbReference type="HAMAP" id="MF_01023">
    <property type="entry name" value="HisC_aminotrans_2"/>
    <property type="match status" value="1"/>
</dbReference>
<evidence type="ECO:0000256" key="4">
    <source>
        <dbReference type="ARBA" id="ARBA00011738"/>
    </source>
</evidence>
<keyword evidence="6 9" id="KW-0808">Transferase</keyword>
<evidence type="ECO:0000256" key="7">
    <source>
        <dbReference type="ARBA" id="ARBA00022898"/>
    </source>
</evidence>
<dbReference type="NCBIfam" id="TIGR01141">
    <property type="entry name" value="hisC"/>
    <property type="match status" value="1"/>
</dbReference>
<keyword evidence="5 9" id="KW-0032">Aminotransferase</keyword>
<evidence type="ECO:0000256" key="2">
    <source>
        <dbReference type="ARBA" id="ARBA00005011"/>
    </source>
</evidence>
<keyword evidence="7 9" id="KW-0663">Pyridoxal phosphate</keyword>
<comment type="similarity">
    <text evidence="3 9">Belongs to the class-II pyridoxal-phosphate-dependent aminotransferase family. Histidinol-phosphate aminotransferase subfamily.</text>
</comment>
<evidence type="ECO:0000256" key="5">
    <source>
        <dbReference type="ARBA" id="ARBA00022576"/>
    </source>
</evidence>
<dbReference type="Proteomes" id="UP001055303">
    <property type="component" value="Unassembled WGS sequence"/>
</dbReference>
<dbReference type="EC" id="2.6.1.9" evidence="9"/>
<name>A0A564FTR6_9HYPH</name>
<feature type="modified residue" description="N6-(pyridoxal phosphate)lysine" evidence="9">
    <location>
        <position position="291"/>
    </location>
</feature>
<evidence type="ECO:0000256" key="10">
    <source>
        <dbReference type="SAM" id="MobiDB-lite"/>
    </source>
</evidence>
<feature type="compositionally biased region" description="Low complexity" evidence="10">
    <location>
        <begin position="64"/>
        <end position="73"/>
    </location>
</feature>
<dbReference type="GO" id="GO:0000105">
    <property type="term" value="P:L-histidine biosynthetic process"/>
    <property type="evidence" value="ECO:0007669"/>
    <property type="project" value="UniProtKB-UniRule"/>
</dbReference>
<evidence type="ECO:0000256" key="9">
    <source>
        <dbReference type="HAMAP-Rule" id="MF_01023"/>
    </source>
</evidence>
<reference evidence="12" key="3">
    <citation type="submission" date="2021-08" db="EMBL/GenBank/DDBJ databases">
        <authorList>
            <person name="Tani A."/>
            <person name="Ola A."/>
            <person name="Ogura Y."/>
            <person name="Katsura K."/>
            <person name="Hayashi T."/>
        </authorList>
    </citation>
    <scope>NUCLEOTIDE SEQUENCE</scope>
    <source>
        <strain evidence="12">DSM 22415</strain>
    </source>
</reference>
<dbReference type="InterPro" id="IPR050106">
    <property type="entry name" value="HistidinolP_aminotransfase"/>
</dbReference>
<dbReference type="Gene3D" id="3.40.640.10">
    <property type="entry name" value="Type I PLP-dependent aspartate aminotransferase-like (Major domain)"/>
    <property type="match status" value="1"/>
</dbReference>
<dbReference type="InterPro" id="IPR015424">
    <property type="entry name" value="PyrdxlP-dep_Trfase"/>
</dbReference>
<accession>A0A564FTR6</accession>
<dbReference type="UniPathway" id="UPA00031">
    <property type="reaction ID" value="UER00012"/>
</dbReference>
<dbReference type="GO" id="GO:0004400">
    <property type="term" value="F:histidinol-phosphate transaminase activity"/>
    <property type="evidence" value="ECO:0007669"/>
    <property type="project" value="UniProtKB-UniRule"/>
</dbReference>
<evidence type="ECO:0000313" key="14">
    <source>
        <dbReference type="Proteomes" id="UP000401717"/>
    </source>
</evidence>
<dbReference type="Proteomes" id="UP000401717">
    <property type="component" value="Unassembled WGS sequence"/>
</dbReference>
<organism evidence="13 14">
    <name type="scientific">Methylobacterium dankookense</name>
    <dbReference type="NCBI Taxonomy" id="560405"/>
    <lineage>
        <taxon>Bacteria</taxon>
        <taxon>Pseudomonadati</taxon>
        <taxon>Pseudomonadota</taxon>
        <taxon>Alphaproteobacteria</taxon>
        <taxon>Hyphomicrobiales</taxon>
        <taxon>Methylobacteriaceae</taxon>
        <taxon>Methylobacterium</taxon>
    </lineage>
</organism>
<comment type="cofactor">
    <cofactor evidence="1 9">
        <name>pyridoxal 5'-phosphate</name>
        <dbReference type="ChEBI" id="CHEBI:597326"/>
    </cofactor>
</comment>
<feature type="compositionally biased region" description="Basic and acidic residues" evidence="10">
    <location>
        <begin position="1"/>
        <end position="15"/>
    </location>
</feature>
<evidence type="ECO:0000313" key="13">
    <source>
        <dbReference type="EMBL" id="VUF11432.1"/>
    </source>
</evidence>
<dbReference type="GO" id="GO:0030170">
    <property type="term" value="F:pyridoxal phosphate binding"/>
    <property type="evidence" value="ECO:0007669"/>
    <property type="project" value="InterPro"/>
</dbReference>
<comment type="catalytic activity">
    <reaction evidence="8 9">
        <text>L-histidinol phosphate + 2-oxoglutarate = 3-(imidazol-4-yl)-2-oxopropyl phosphate + L-glutamate</text>
        <dbReference type="Rhea" id="RHEA:23744"/>
        <dbReference type="ChEBI" id="CHEBI:16810"/>
        <dbReference type="ChEBI" id="CHEBI:29985"/>
        <dbReference type="ChEBI" id="CHEBI:57766"/>
        <dbReference type="ChEBI" id="CHEBI:57980"/>
        <dbReference type="EC" id="2.6.1.9"/>
    </reaction>
</comment>
<dbReference type="AlphaFoldDB" id="A0A564FTR6"/>
<evidence type="ECO:0000259" key="11">
    <source>
        <dbReference type="Pfam" id="PF00155"/>
    </source>
</evidence>
<sequence>MRIRGLDEAALDGDRPGPGGACEGGEEKQGRPGARGGANAAGFIGGGNAVDGRLGFPDPRRSMSADPSSASPVRPVPRPGVMAIEAYVPGKSGAPGVAKIHKLSSNETPLGPSPAAIAAMREAAATLALYPDGNSTALRAAIAARYGLDPARIVCGAGSDELLSFLAYAYVGPGDEGLFSAHGFLVYRIAILAAGGTPVAAPERDLTTDVDALLARVTERTKIVYIANPNNPTGTYLPFDEVRRLHAGLPPHVLLVLDGAYAEYVRRNDYSAGLDLVLNADNVVMTRTFSKIHGLAALRVGWMVAPAHVADAVNRIRGPFNLSGAAIAAGAAAIADEAHVAAAVDHNETWLPRLTEGAEALGLAVTPSVGNFVLVHFPAEAGASAAEADAFLTARGVIVRRVAAYGLPDALRVTVGSAEANEAFLAALSDFVRGRHA</sequence>
<keyword evidence="9" id="KW-0368">Histidine biosynthesis</keyword>
<keyword evidence="15" id="KW-1185">Reference proteome</keyword>
<dbReference type="InterPro" id="IPR005861">
    <property type="entry name" value="HisP_aminotrans"/>
</dbReference>
<evidence type="ECO:0000256" key="6">
    <source>
        <dbReference type="ARBA" id="ARBA00022679"/>
    </source>
</evidence>
<evidence type="ECO:0000256" key="8">
    <source>
        <dbReference type="ARBA" id="ARBA00047481"/>
    </source>
</evidence>
<dbReference type="InterPro" id="IPR015421">
    <property type="entry name" value="PyrdxlP-dep_Trfase_major"/>
</dbReference>
<gene>
    <name evidence="13" type="primary">hisC_1</name>
    <name evidence="9" type="synonym">hisC</name>
    <name evidence="12" type="synonym">hisC_4</name>
    <name evidence="12" type="ORF">IFDJLNFL_1867</name>
    <name evidence="13" type="ORF">MTDSW087_01114</name>
</gene>
<feature type="region of interest" description="Disordered" evidence="10">
    <location>
        <begin position="1"/>
        <end position="77"/>
    </location>
</feature>
<comment type="subunit">
    <text evidence="4 9">Homodimer.</text>
</comment>
<dbReference type="Gene3D" id="3.90.1150.10">
    <property type="entry name" value="Aspartate Aminotransferase, domain 1"/>
    <property type="match status" value="1"/>
</dbReference>
<keyword evidence="9" id="KW-0028">Amino-acid biosynthesis</keyword>
<dbReference type="PANTHER" id="PTHR43643:SF3">
    <property type="entry name" value="HISTIDINOL-PHOSPHATE AMINOTRANSFERASE"/>
    <property type="match status" value="1"/>
</dbReference>
<dbReference type="SUPFAM" id="SSF53383">
    <property type="entry name" value="PLP-dependent transferases"/>
    <property type="match status" value="1"/>
</dbReference>
<proteinExistence type="inferred from homology"/>
<dbReference type="InterPro" id="IPR004839">
    <property type="entry name" value="Aminotransferase_I/II_large"/>
</dbReference>
<feature type="domain" description="Aminotransferase class I/classII large" evidence="11">
    <location>
        <begin position="100"/>
        <end position="428"/>
    </location>
</feature>
<evidence type="ECO:0000313" key="12">
    <source>
        <dbReference type="EMBL" id="GJD55975.1"/>
    </source>
</evidence>
<evidence type="ECO:0000256" key="3">
    <source>
        <dbReference type="ARBA" id="ARBA00007970"/>
    </source>
</evidence>
<comment type="pathway">
    <text evidence="2 9">Amino-acid biosynthesis; L-histidine biosynthesis; L-histidine from 5-phospho-alpha-D-ribose 1-diphosphate: step 7/9.</text>
</comment>
<reference evidence="13 14" key="1">
    <citation type="submission" date="2019-06" db="EMBL/GenBank/DDBJ databases">
        <authorList>
            <person name="Rodrigo-Torres L."/>
            <person name="Arahal R. D."/>
            <person name="Lucena T."/>
        </authorList>
    </citation>
    <scope>NUCLEOTIDE SEQUENCE [LARGE SCALE GENOMIC DNA]</scope>
    <source>
        <strain evidence="13 14">SW08-7</strain>
    </source>
</reference>
<dbReference type="EMBL" id="BPQI01000047">
    <property type="protein sequence ID" value="GJD55975.1"/>
    <property type="molecule type" value="Genomic_DNA"/>
</dbReference>
<reference evidence="12" key="2">
    <citation type="journal article" date="2021" name="Front. Microbiol.">
        <title>Comprehensive Comparative Genomics and Phenotyping of Methylobacterium Species.</title>
        <authorList>
            <person name="Alessa O."/>
            <person name="Ogura Y."/>
            <person name="Fujitani Y."/>
            <person name="Takami H."/>
            <person name="Hayashi T."/>
            <person name="Sahin N."/>
            <person name="Tani A."/>
        </authorList>
    </citation>
    <scope>NUCLEOTIDE SEQUENCE</scope>
    <source>
        <strain evidence="12">DSM 22415</strain>
    </source>
</reference>